<proteinExistence type="predicted"/>
<accession>A0A6L9S223</accession>
<organism evidence="3 4">
    <name type="scientific">Phytoactinopolyspora halotolerans</name>
    <dbReference type="NCBI Taxonomy" id="1981512"/>
    <lineage>
        <taxon>Bacteria</taxon>
        <taxon>Bacillati</taxon>
        <taxon>Actinomycetota</taxon>
        <taxon>Actinomycetes</taxon>
        <taxon>Jiangellales</taxon>
        <taxon>Jiangellaceae</taxon>
        <taxon>Phytoactinopolyspora</taxon>
    </lineage>
</organism>
<keyword evidence="4" id="KW-1185">Reference proteome</keyword>
<evidence type="ECO:0000313" key="3">
    <source>
        <dbReference type="EMBL" id="NED99058.1"/>
    </source>
</evidence>
<dbReference type="Pfam" id="PF13453">
    <property type="entry name" value="Zn_ribbon_TFIIB"/>
    <property type="match status" value="1"/>
</dbReference>
<feature type="domain" description="Transcription factor zinc-finger" evidence="2">
    <location>
        <begin position="2"/>
        <end position="41"/>
    </location>
</feature>
<sequence length="137" mass="15201">MTCPKCDGTMRTFDRLGVHVEQCQNCRGIFLDYGELEQIVDAEQRHNGSPPPLEYGAPPVATGPVPDRRGYRPDSPAPYRGRPDSPAPYRGGPDSPAPYRGRPDSPGPFGGGFGRYKDSPRPYGGRRRKSFFEQLFD</sequence>
<name>A0A6L9S223_9ACTN</name>
<dbReference type="InterPro" id="IPR027392">
    <property type="entry name" value="TF_Znf"/>
</dbReference>
<gene>
    <name evidence="3" type="ORF">G1H10_02630</name>
</gene>
<dbReference type="EMBL" id="JAAGOA010000002">
    <property type="protein sequence ID" value="NED99058.1"/>
    <property type="molecule type" value="Genomic_DNA"/>
</dbReference>
<dbReference type="Proteomes" id="UP000475214">
    <property type="component" value="Unassembled WGS sequence"/>
</dbReference>
<evidence type="ECO:0000313" key="4">
    <source>
        <dbReference type="Proteomes" id="UP000475214"/>
    </source>
</evidence>
<dbReference type="AlphaFoldDB" id="A0A6L9S223"/>
<dbReference type="RefSeq" id="WP_163732307.1">
    <property type="nucleotide sequence ID" value="NZ_JAAGOA010000002.1"/>
</dbReference>
<protein>
    <submittedName>
        <fullName evidence="3">Transcriptional regulator</fullName>
    </submittedName>
</protein>
<evidence type="ECO:0000256" key="1">
    <source>
        <dbReference type="SAM" id="MobiDB-lite"/>
    </source>
</evidence>
<reference evidence="3 4" key="1">
    <citation type="submission" date="2020-02" db="EMBL/GenBank/DDBJ databases">
        <authorList>
            <person name="Li X.-J."/>
            <person name="Han X.-M."/>
        </authorList>
    </citation>
    <scope>NUCLEOTIDE SEQUENCE [LARGE SCALE GENOMIC DNA]</scope>
    <source>
        <strain evidence="3 4">CCTCC AB 2017055</strain>
    </source>
</reference>
<evidence type="ECO:0000259" key="2">
    <source>
        <dbReference type="Pfam" id="PF13453"/>
    </source>
</evidence>
<comment type="caution">
    <text evidence="3">The sequence shown here is derived from an EMBL/GenBank/DDBJ whole genome shotgun (WGS) entry which is preliminary data.</text>
</comment>
<feature type="region of interest" description="Disordered" evidence="1">
    <location>
        <begin position="41"/>
        <end position="137"/>
    </location>
</feature>